<evidence type="ECO:0000256" key="3">
    <source>
        <dbReference type="ARBA" id="ARBA00023055"/>
    </source>
</evidence>
<feature type="compositionally biased region" description="Basic and acidic residues" evidence="4">
    <location>
        <begin position="2835"/>
        <end position="2844"/>
    </location>
</feature>
<feature type="compositionally biased region" description="Gly residues" evidence="4">
    <location>
        <begin position="2855"/>
        <end position="2866"/>
    </location>
</feature>
<feature type="compositionally biased region" description="Polar residues" evidence="4">
    <location>
        <begin position="827"/>
        <end position="843"/>
    </location>
</feature>
<evidence type="ECO:0000313" key="6">
    <source>
        <dbReference type="EMBL" id="MBW34078.1"/>
    </source>
</evidence>
<keyword evidence="2" id="KW-0813">Transport</keyword>
<accession>A0A2M4A0B1</accession>
<feature type="compositionally biased region" description="Gly residues" evidence="4">
    <location>
        <begin position="790"/>
        <end position="806"/>
    </location>
</feature>
<feature type="compositionally biased region" description="Low complexity" evidence="4">
    <location>
        <begin position="777"/>
        <end position="789"/>
    </location>
</feature>
<feature type="region of interest" description="Disordered" evidence="4">
    <location>
        <begin position="1104"/>
        <end position="1133"/>
    </location>
</feature>
<keyword evidence="3" id="KW-0445">Lipid transport</keyword>
<feature type="region of interest" description="Disordered" evidence="4">
    <location>
        <begin position="2615"/>
        <end position="2637"/>
    </location>
</feature>
<dbReference type="Pfam" id="PF25033">
    <property type="entry name" value="VPS13_M"/>
    <property type="match status" value="1"/>
</dbReference>
<feature type="region of interest" description="Disordered" evidence="4">
    <location>
        <begin position="4155"/>
        <end position="4182"/>
    </location>
</feature>
<proteinExistence type="inferred from homology"/>
<feature type="compositionally biased region" description="Low complexity" evidence="4">
    <location>
        <begin position="4613"/>
        <end position="4625"/>
    </location>
</feature>
<feature type="region of interest" description="Disordered" evidence="4">
    <location>
        <begin position="1355"/>
        <end position="1380"/>
    </location>
</feature>
<feature type="region of interest" description="Disordered" evidence="4">
    <location>
        <begin position="470"/>
        <end position="491"/>
    </location>
</feature>
<dbReference type="InterPro" id="IPR041969">
    <property type="entry name" value="VP13D_UBA"/>
</dbReference>
<protein>
    <submittedName>
        <fullName evidence="6">Putative vacuolar protein</fullName>
    </submittedName>
</protein>
<dbReference type="CDD" id="cd23453">
    <property type="entry name" value="beta-trefoil_Ricin_VPS13D"/>
    <property type="match status" value="1"/>
</dbReference>
<dbReference type="InterPro" id="IPR026854">
    <property type="entry name" value="VPS13_N"/>
</dbReference>
<dbReference type="InterPro" id="IPR015940">
    <property type="entry name" value="UBA"/>
</dbReference>
<dbReference type="GO" id="GO:0006623">
    <property type="term" value="P:protein targeting to vacuole"/>
    <property type="evidence" value="ECO:0007669"/>
    <property type="project" value="TreeGrafter"/>
</dbReference>
<feature type="compositionally biased region" description="Low complexity" evidence="4">
    <location>
        <begin position="4160"/>
        <end position="4177"/>
    </location>
</feature>
<dbReference type="GO" id="GO:0045053">
    <property type="term" value="P:protein retention in Golgi apparatus"/>
    <property type="evidence" value="ECO:0007669"/>
    <property type="project" value="TreeGrafter"/>
</dbReference>
<dbReference type="PANTHER" id="PTHR16166:SF141">
    <property type="entry name" value="INTERMEMBRANE LIPID TRANSFER PROTEIN VPS13D"/>
    <property type="match status" value="1"/>
</dbReference>
<feature type="region of interest" description="Disordered" evidence="4">
    <location>
        <begin position="2760"/>
        <end position="2779"/>
    </location>
</feature>
<feature type="region of interest" description="Disordered" evidence="4">
    <location>
        <begin position="1217"/>
        <end position="1277"/>
    </location>
</feature>
<feature type="compositionally biased region" description="Polar residues" evidence="4">
    <location>
        <begin position="1239"/>
        <end position="1248"/>
    </location>
</feature>
<feature type="domain" description="UBA" evidence="5">
    <location>
        <begin position="2794"/>
        <end position="2834"/>
    </location>
</feature>
<evidence type="ECO:0000256" key="1">
    <source>
        <dbReference type="ARBA" id="ARBA00006545"/>
    </source>
</evidence>
<evidence type="ECO:0000259" key="5">
    <source>
        <dbReference type="PROSITE" id="PS50030"/>
    </source>
</evidence>
<feature type="compositionally biased region" description="Basic and acidic residues" evidence="4">
    <location>
        <begin position="4028"/>
        <end position="4040"/>
    </location>
</feature>
<feature type="region of interest" description="Disordered" evidence="4">
    <location>
        <begin position="768"/>
        <end position="843"/>
    </location>
</feature>
<reference evidence="6" key="1">
    <citation type="submission" date="2018-01" db="EMBL/GenBank/DDBJ databases">
        <title>An insight into the sialome of Amazonian anophelines.</title>
        <authorList>
            <person name="Ribeiro J.M."/>
            <person name="Scarpassa V."/>
            <person name="Calvo E."/>
        </authorList>
    </citation>
    <scope>NUCLEOTIDE SEQUENCE</scope>
    <source>
        <tissue evidence="6">Salivary glands</tissue>
    </source>
</reference>
<comment type="similarity">
    <text evidence="1">Belongs to the VPS13 family.</text>
</comment>
<feature type="compositionally biased region" description="Polar residues" evidence="4">
    <location>
        <begin position="2619"/>
        <end position="2628"/>
    </location>
</feature>
<sequence length="4694" mass="516889">MLRELIAWVLNNYLGKYVENLNTAQLTIALLSGQVELENLPLRKDALRHFGLPLQIVSGTIGKVKLTVPVRAFRTASWCLYIDNVNVTCGPIDLEQDWNAEAEQQTELDFKVAALDRLEAKWRAQRETPVTEGSYYASSYSGWLNYGTSLVTNIVENLQLTVNGIHIRYEDGLTIPGQRFACGIQIEALSAQSCDDQWVPGSRGTPNYAWAAQQLTFKLVELSNFSVYWDPRAADDETVHIISPISVRAQLQRDRSETPLRTRSRPRLVCDLIWDEIKIVLSDIQYNQMMQCVRGLDDIARYRRFKLMRPPMAIGAGGGAARSWWRYAVRCHGLCRHLGADPFEIARENLQYIRIYTRVVANPNEVLSSADKQFKDRMERDRTFDELRLLRDICMAQMAPALVKSPMGGAANAGNGAAAASGTNQGKTLLVHFFPQWWGWYSNNNNNNSNDGTPPGAGEEDLAALGALPADDHQAGGEAGGTTGLWGQDELSPGGTNFEDEILNALAGSVESNSLLKRDAVFGKFKFILKRGTIDFCSALEMTPKLQFLFQDLKMDVESRPRSGSHYVGLSLGSILVKDRLTVNSQFPDLVKPQQKDEGVLLLQTTSSAMVNVKSSTTGTPLAAPGTISAAGGRRSTSDAPLVEPLFQLQYERKPLSYDTDCRLMVKSKSLDIVYNMEAVRWLVDFLAKPHQQYDARRRLEDMKNKTKQELMRNWNYIIEGHLNERTTWTLEFDICAPQIIFVDNFSDRINSTIIVIDFGRLQLTNGSRQGLSPVPGGVSTTGTASGTNGARGGAFASGGGAGTGGRAVQKSPDQTENDEDDAFMTPCSTPPGSEASTTDSPTLESAISEIPGQQLQGNERIGAGGAAISMAAAAEALSDFQLYQRLYDRYHIQLTDLQVLVCHAKERWTTASLKGTSNLHVLDRFSIVLQVERRVVYTNDPQYPSLTLSGTLPKLNAHINEYKVSSILTLANKLTRAGGPTMQTPVPPPNRVDGSAVKANTTKLANDGVAGEEDTTSSEGSSVTNIVVFQFTIDQMSLEVQSRGRSVAELQVSGVKAGYSQRPEDISLTLSVHGLLLVDAMQSFGQDFELLIASHRHVGMDSLSGSLLQSEPSSPCSPASPPDPMADYNRPTSPLTISKALNNLQRATSPTWNAAWSALGDLDALITVEIVFVTAERPEDRLQVANIQFNNLDIIANQETIVELLGFVKRVIPAPVPTPPEQTNGGTYGHYGAGDSWPPNSTETSPRTPKPANDTRQRPSDTVDAGEAVGSEPGNPVRLEITFDFHRLNVLVLRALIRDNYLVGRKVGTFTMSEAKIHATLGSVITVEGSLGGLQVLDLTPEGVNHQRILSVGKDPLTEPRRGPASEADGTADRDGAGEPDLMKSLAQEVYGMMGGGGKRSSSPGVDQQQALHEERQALSFRVSKDLNACIDIRVKMASVWFIHCARFMQELSWCATEFKHYLKNLARSIREKATDMALGLVQSRTDLSGSRPESIYASPRRVRRQRTVSLSRTQDVLLNSDYTLKMDITLETPVLILPRSSSSPQVLVAHLGRITVSNTQEQTGNSSPQERIVINVSNPPTVLLEEEGYTFGGQRWREDDGADRTSIDCNLSDLDGIFEPPLDGSTVEAGNSGRIRFAKEDSTEFIDSIAADGGVAAGRPGGSTVTMDLDVYRIDFRNINLYSLDTTNRKGFRFAGLPRAEDLYSCKENAIPIIHDTIFSLEIYREQCGSASDGGECEDGNDGFRIVGCVVKPLRLSLKRQQYEQLLETIDNLFKIPKDLVRPPSEVPTTLEKVTELAEESSFHTFPLPSKARQALFYQASLDDQRALGSAGGASGSSSSAIAIRVHFELPAFIIQLNGNRNEALVQISFRDFCVDFDKRTQYETHIKISLRSLLMEDLLQPDTAKNRYMVVSSAERDSATARLNCSSFASHSCPNLVGLLLANMEGLPNSLPTNLEDKTGFTFLAANKSLCPETPPPTPSIRKPSPGARLDPEENLVIYSSVLVDPACPTFATKFGSLQQSSFIDFNSLDLIVSVESWFVLLDFFGLLSDSDSDSPSSGDRASGSSSNRTDAGLATDSSSPKGSTDQQPVESASAATAVGQSKLEISVRSLSLVLAKPTYEIAKANVSNAQLTISKRGPAKQVEGSLGSITLSDLTQYGALYREKFMTTGTEALSFLYVRDTAKGVMAASTGRGLQKDAQLSIDMSSVRYIHTKRFIAEIQLFFREFSHLQTPMMRKIKPSDARAYHNQRPTQLGLAINAGAPIILLPMSYNSEHVIVADLGEFRLTNEFRLSAGDREVLDVMHVNLFHTDIFAARMEEKPDDRFINVPVATATVINTSNDGASSSSVIDMRGYRLVRKGACLLKEKCHLKLEVERNLDSLSSHFVPDISVRGTLSKLDALLDLQQYRLIRGFLSHNLGETIDELYLRAFSIPNSTLTLNATDAVGPAADGVLDEVWKNLSINLELLDVSVRLVQTLDDSRQTVQPLACVNFIKSKLLVDCFSDGAQDIDLVSQEIQLIDTRFLTAEGTSPGCGEVQNVFPNILQPIRGEPGTELVQAEIHSRRRRDLTKFTILLNNMRLMAILDWLENARDFILQQEDPPAQPPALLVDADPNVGTATPRNSPNEAPRRVAPAAPAEEGRMELKLNITDSELVFVEKTDQHDTNAVILKSTTVVSYRPFEANKTLSINLNNLEVFSCIFGAEDRTALSIIDPVTINMDVKKGVLEIQMQKQLCIRLSYHDVRMFRQMLESLPEQTKNARQQLHHRKDGGKTSYARSVSGDCGNGSYGGEMVNLKSVEKLVNLGFKREDCVQALERCSNQLDEAALWLTQNKEPRRHDESGRMLSHSSSVGSGAGSGADGTGGEGGSLRISAIELKSPCISICVIDDCRDADVPLVELSLSKLDLRQDVGQTRYHADQQQHAAVESARQALAISDSDDPLGATFSGFNAGRISGVFAIDYYNRVLSGWEPMIEPWKLEAKWGYSQLAIGSEPPTGTSGGNRLNMRVESNDTLRLNVTSTLIELISMVKDNWMQDLYSDTTATTTTKGGDSSPPPVSQAQLVASRGQQAHYRQRAPFIPFAIKNDTGVRLWYTTLISSELISSLGRSSLSSMPNVPAEANWTLVEPGSMATFSYGTRNKARHRDSHKVNLHQIAVRVEGWQEVGPISVDRVGTYFRHARPDMCTVTDYSQIPRARIVFGVTMEGSAQKLITVRSALKLINKLDLPVLVKMEHLFGHLNIRHWPDTKTAILHSNELLHVPLTHVHAVLYFRPLISNAAVASAIAGDQQLEQQSASSRSASPVTALATMGIGGSQQSNSSDGWSLLQRFDVPKVIAHNGFQFTDRGVQWADAIEPGENYQELRSCRGPRDKTCKLLLSIRKEPYPAKEVIHLPGHVITIWPPLRIHNLLPCDLLYRLPSGTQGRISSSETARITEVDIEQQIVLEVTLDSYPNAGFVTIPAATYGTVTQDVRLFDVCKRMLKLSATIVTLRGRGVQVSIGAPYWLVNRTGLPLVFRQDDLDTECAGQFSENEQARMISPFMFAFSDPSCSGALTMRLGRRYGSNLQWCQPFKLEQSTQHRQLMGTSETFIIGIEVRRARGKYGQTSIVTFSPRYQLYNRSSYKLQVLQKCLVSSTTVYDPAARSAYIEAVPGCHIPFHWPRLEREHELCVRLPEVPECLWSGGIPISGTGLSLYINIRNMNGAMHFLRLETILHGATYFMVFSDAQALPPPIRLDNYSHVPISFHQPVASAGRSVFKTIVRPHSSIAYVLDEPTGPPYLQLEAPGGDYSNCRLEGGFEPFRLMYENFIYIAFGQTFEPSVPSYAGDGGRYDVQTLQLVLGVVDGRVQLVRKQAGDRSQLWRMNNEKQLEHEGTSPPSEPGKKQPRYVLDLEKPPQPMQLIGLVVRPANRQRKLTQTWRFTEDGRLMCEHSNMCVQARGGIFGLREGSEAVLGMCVSDTKVVTKCGVPFEQAIERQKLRPGSGCLSVAYRMDGPIKSIQIRDVKAGSIGPLTLDASWKHVSHIFANESSTDHHGSFEEHQHHQQLQQELLGSSSPRAKAWLERAQRNEEMAKRKEPSVMAYHVQLKLRKGIGLSLISNQPCEEIAYVTLENINMECIRSPTVNTLDFSVGDMQIDNQLFETSCPIMLYTFGGGGAGGGGTDSTQTSSTVSGRRTSTGSNAPSSLQLNVRQLPSPNTNAVIFEHFILSIRPVAVYLEERLFLRLVKFLGFAKTTVDPTTLPDETDYEAQKIIYKVLDSNVKRYYFGDLRIIPSQIRLSFVTASKLTPEFAEIKRNLGFTFIKFEDAVINFEQFAHKYHFETLDAYLNAIRVHYKQELKWQAASILGSVDFLGNPLGFANDLSEGFSSLLLEGSISSLVKNVTHGISNSTAKLTETISDGLGRVVFDDEHVERRQRILDVSGGGGSSSGTTGDHLVAGFKGFTFGLIGGVTSIVKHTYQGTANDGLSGFITGLGKGLVGTVTKPVIGVLDLASETANAVREQSKGSNRILPERKRLPRTVTGAPGGLLPPYSNLQSTGQHYLFLINKRNFSEQFMAYEPCLLDTKDSKMRLLVSAENVWGFSKNDETTMIVFHYPMSEIISCHPETITAGGGGGASEQSGSTTGKGSSQRRTITYIEFCLSLPSKSSLTPSAPEMVKRPRVRCQNEEIAKKVCYYINFAKCIYDEREQTLNISTVIE</sequence>
<feature type="compositionally biased region" description="Low complexity" evidence="4">
    <location>
        <begin position="2054"/>
        <end position="2070"/>
    </location>
</feature>
<dbReference type="InterPro" id="IPR009060">
    <property type="entry name" value="UBA-like_sf"/>
</dbReference>
<dbReference type="Pfam" id="PF12624">
    <property type="entry name" value="VPS13_N"/>
    <property type="match status" value="2"/>
</dbReference>
<dbReference type="GO" id="GO:0006869">
    <property type="term" value="P:lipid transport"/>
    <property type="evidence" value="ECO:0007669"/>
    <property type="project" value="UniProtKB-KW"/>
</dbReference>
<dbReference type="EMBL" id="GGFK01000757">
    <property type="protein sequence ID" value="MBW34078.1"/>
    <property type="molecule type" value="Transcribed_RNA"/>
</dbReference>
<feature type="region of interest" description="Disordered" evidence="4">
    <location>
        <begin position="4606"/>
        <end position="4625"/>
    </location>
</feature>
<dbReference type="GO" id="GO:0007005">
    <property type="term" value="P:mitochondrion organization"/>
    <property type="evidence" value="ECO:0007669"/>
    <property type="project" value="TreeGrafter"/>
</dbReference>
<feature type="region of interest" description="Disordered" evidence="4">
    <location>
        <begin position="2835"/>
        <end position="2866"/>
    </location>
</feature>
<dbReference type="Gene3D" id="1.10.8.10">
    <property type="entry name" value="DNA helicase RuvA subunit, C-terminal domain"/>
    <property type="match status" value="1"/>
</dbReference>
<feature type="region of interest" description="Disordered" evidence="4">
    <location>
        <begin position="2054"/>
        <end position="2099"/>
    </location>
</feature>
<dbReference type="InterPro" id="IPR056747">
    <property type="entry name" value="VPS13-like_M"/>
</dbReference>
<dbReference type="InterPro" id="IPR009543">
    <property type="entry name" value="VPS13_VAB"/>
</dbReference>
<dbReference type="Pfam" id="PF25036">
    <property type="entry name" value="VPS13_VAB"/>
    <property type="match status" value="1"/>
</dbReference>
<dbReference type="SUPFAM" id="SSF46934">
    <property type="entry name" value="UBA-like"/>
    <property type="match status" value="1"/>
</dbReference>
<dbReference type="PANTHER" id="PTHR16166">
    <property type="entry name" value="VACUOLAR PROTEIN SORTING-ASSOCIATED PROTEIN VPS13"/>
    <property type="match status" value="1"/>
</dbReference>
<feature type="region of interest" description="Disordered" evidence="4">
    <location>
        <begin position="3045"/>
        <end position="3067"/>
    </location>
</feature>
<dbReference type="SMART" id="SM00165">
    <property type="entry name" value="UBA"/>
    <property type="match status" value="1"/>
</dbReference>
<dbReference type="PROSITE" id="PS50030">
    <property type="entry name" value="UBA"/>
    <property type="match status" value="1"/>
</dbReference>
<feature type="compositionally biased region" description="Polar residues" evidence="4">
    <location>
        <begin position="2079"/>
        <end position="2098"/>
    </location>
</feature>
<evidence type="ECO:0000256" key="2">
    <source>
        <dbReference type="ARBA" id="ARBA00022448"/>
    </source>
</evidence>
<name>A0A2M4A0B1_9DIPT</name>
<evidence type="ECO:0000256" key="4">
    <source>
        <dbReference type="SAM" id="MobiDB-lite"/>
    </source>
</evidence>
<organism evidence="6">
    <name type="scientific">Anopheles triannulatus</name>
    <dbReference type="NCBI Taxonomy" id="58253"/>
    <lineage>
        <taxon>Eukaryota</taxon>
        <taxon>Metazoa</taxon>
        <taxon>Ecdysozoa</taxon>
        <taxon>Arthropoda</taxon>
        <taxon>Hexapoda</taxon>
        <taxon>Insecta</taxon>
        <taxon>Pterygota</taxon>
        <taxon>Neoptera</taxon>
        <taxon>Endopterygota</taxon>
        <taxon>Diptera</taxon>
        <taxon>Nematocera</taxon>
        <taxon>Culicoidea</taxon>
        <taxon>Culicidae</taxon>
        <taxon>Anophelinae</taxon>
        <taxon>Anopheles</taxon>
    </lineage>
</organism>
<feature type="compositionally biased region" description="Low complexity" evidence="4">
    <location>
        <begin position="2845"/>
        <end position="2854"/>
    </location>
</feature>
<dbReference type="InterPro" id="IPR026847">
    <property type="entry name" value="VPS13"/>
</dbReference>
<feature type="region of interest" description="Disordered" evidence="4">
    <location>
        <begin position="4028"/>
        <end position="4049"/>
    </location>
</feature>
<dbReference type="CDD" id="cd14306">
    <property type="entry name" value="UBA_VP13D"/>
    <property type="match status" value="1"/>
</dbReference>